<proteinExistence type="predicted"/>
<comment type="caution">
    <text evidence="2">The sequence shown here is derived from an EMBL/GenBank/DDBJ whole genome shotgun (WGS) entry which is preliminary data.</text>
</comment>
<keyword evidence="3" id="KW-1185">Reference proteome</keyword>
<dbReference type="EMBL" id="JAVHNR010000004">
    <property type="protein sequence ID" value="KAK6345205.1"/>
    <property type="molecule type" value="Genomic_DNA"/>
</dbReference>
<feature type="region of interest" description="Disordered" evidence="1">
    <location>
        <begin position="275"/>
        <end position="296"/>
    </location>
</feature>
<name>A0AAN8RI55_9PEZI</name>
<protein>
    <submittedName>
        <fullName evidence="2">Uncharacterized protein</fullName>
    </submittedName>
</protein>
<evidence type="ECO:0000313" key="2">
    <source>
        <dbReference type="EMBL" id="KAK6345205.1"/>
    </source>
</evidence>
<dbReference type="Proteomes" id="UP001313282">
    <property type="component" value="Unassembled WGS sequence"/>
</dbReference>
<sequence length="619" mass="71877">MSTALSLIEVTESALESLLKEGSGIIKWIAENIGFEADRSSGTETRTVLETRVEKLLEFTDTVFFWVELVDTLKNRYIKKFGDQRDSPEHPRAIRMWKSVASFIRMWIIKMLEVCYSYTLALSKIPDADTSGNPCEPVLVRAWSETELLIRCPKCELIDLHQYTKPPYIGYPLICKHTCKDSSEVRRYQAIFPYVIHELTTSEEQPIGYQIHPSGKYWVTVGEKFDNAYCELDCESLLFKMTERNKRLEEMIGKSTKLAFIENVDKTAELLAGINLSSDDPKPSSPTKSSTSPENDYVDAIRSLSDAIEKRFGYLYSFQQILEIYHEDKLSDSVTWKIVTSVRRGPGWGGKELIEDEWICWQPERGNRGTPRAKDLLHAKTKPSRGPRTASLVRRSKPYSDLVTFSGQFFEDGLEHRTDYIPSISSPFVCRSYKRERFPYPDESLRDWAMELSEVLEMRYNDHDMLSWSPPKTLDDIKKFECCHTEKKAIVWYLMVHGIWHPREKEGTMPKSKYQQNHILKFYCSQKPCEYCVQFLEKVTKRFSRFKLCIGWRNIAEEEKARRPTLMTQEERANIKYDYNYAAARRAREETSHSVSMTYINVCGLGVDINWSGPLLPQS</sequence>
<evidence type="ECO:0000256" key="1">
    <source>
        <dbReference type="SAM" id="MobiDB-lite"/>
    </source>
</evidence>
<accession>A0AAN8RI55</accession>
<dbReference type="AlphaFoldDB" id="A0AAN8RI55"/>
<organism evidence="2 3">
    <name type="scientific">Orbilia javanica</name>
    <dbReference type="NCBI Taxonomy" id="47235"/>
    <lineage>
        <taxon>Eukaryota</taxon>
        <taxon>Fungi</taxon>
        <taxon>Dikarya</taxon>
        <taxon>Ascomycota</taxon>
        <taxon>Pezizomycotina</taxon>
        <taxon>Orbiliomycetes</taxon>
        <taxon>Orbiliales</taxon>
        <taxon>Orbiliaceae</taxon>
        <taxon>Orbilia</taxon>
    </lineage>
</organism>
<gene>
    <name evidence="2" type="ORF">TWF718_007132</name>
</gene>
<reference evidence="2 3" key="1">
    <citation type="submission" date="2019-10" db="EMBL/GenBank/DDBJ databases">
        <authorList>
            <person name="Palmer J.M."/>
        </authorList>
    </citation>
    <scope>NUCLEOTIDE SEQUENCE [LARGE SCALE GENOMIC DNA]</scope>
    <source>
        <strain evidence="2 3">TWF718</strain>
    </source>
</reference>
<evidence type="ECO:0000313" key="3">
    <source>
        <dbReference type="Proteomes" id="UP001313282"/>
    </source>
</evidence>